<dbReference type="InterPro" id="IPR045864">
    <property type="entry name" value="aa-tRNA-synth_II/BPL/LPL"/>
</dbReference>
<gene>
    <name evidence="1" type="ordered locus">AYWB_043</name>
</gene>
<name>Q2NK83_AYWBP</name>
<organism evidence="1 2">
    <name type="scientific">Aster yellows witches'-broom phytoplasma (strain AYWB)</name>
    <dbReference type="NCBI Taxonomy" id="322098"/>
    <lineage>
        <taxon>Bacteria</taxon>
        <taxon>Bacillati</taxon>
        <taxon>Mycoplasmatota</taxon>
        <taxon>Mollicutes</taxon>
        <taxon>Acholeplasmatales</taxon>
        <taxon>Acholeplasmataceae</taxon>
        <taxon>Candidatus Phytoplasma</taxon>
        <taxon>16SrI (Aster yellows group)</taxon>
    </lineage>
</organism>
<dbReference type="SUPFAM" id="SSF55681">
    <property type="entry name" value="Class II aaRS and biotin synthetases"/>
    <property type="match status" value="1"/>
</dbReference>
<protein>
    <submittedName>
        <fullName evidence="1">Uncharacterized protein</fullName>
    </submittedName>
</protein>
<dbReference type="eggNOG" id="COG0441">
    <property type="taxonomic scope" value="Bacteria"/>
</dbReference>
<sequence>MQKNILKNHQVFTALGNEETLSTIQLDFLLPQKFNLTFIDCNNKHCRPSCDSSFCCFNFGTFFISFN</sequence>
<evidence type="ECO:0000313" key="2">
    <source>
        <dbReference type="Proteomes" id="UP000001934"/>
    </source>
</evidence>
<dbReference type="Proteomes" id="UP000001934">
    <property type="component" value="Chromosome"/>
</dbReference>
<evidence type="ECO:0000313" key="1">
    <source>
        <dbReference type="EMBL" id="ABC65160.1"/>
    </source>
</evidence>
<dbReference type="KEGG" id="ayw:AYWB_043"/>
<dbReference type="EMBL" id="CP000061">
    <property type="protein sequence ID" value="ABC65160.1"/>
    <property type="molecule type" value="Genomic_DNA"/>
</dbReference>
<dbReference type="AlphaFoldDB" id="Q2NK83"/>
<dbReference type="STRING" id="322098.AYWB_043"/>
<dbReference type="RefSeq" id="WP_011412327.1">
    <property type="nucleotide sequence ID" value="NC_007716.1"/>
</dbReference>
<dbReference type="HOGENOM" id="CLU_2803192_0_0_14"/>
<keyword evidence="2" id="KW-1185">Reference proteome</keyword>
<proteinExistence type="predicted"/>
<reference evidence="1 2" key="1">
    <citation type="journal article" date="2006" name="J. Bacteriol.">
        <title>Living with genome instability: the adaptation of phytoplasmas to diverse environments of their insect and plant hosts.</title>
        <authorList>
            <person name="Bai X."/>
            <person name="Zhang J."/>
            <person name="Ewing A."/>
            <person name="Miller S.A."/>
            <person name="Jancso Radek A."/>
            <person name="Shevchenko D.V."/>
            <person name="Tsukerman K."/>
            <person name="Walunas T."/>
            <person name="Lapidus A."/>
            <person name="Campbell J.W."/>
            <person name="Hogenhout S.A."/>
        </authorList>
    </citation>
    <scope>NUCLEOTIDE SEQUENCE [LARGE SCALE GENOMIC DNA]</scope>
    <source>
        <strain evidence="1 2">AYWB</strain>
    </source>
</reference>
<dbReference type="PhylomeDB" id="Q2NK83"/>
<accession>Q2NK83</accession>
<dbReference type="Gene3D" id="3.30.930.10">
    <property type="entry name" value="Bira Bifunctional Protein, Domain 2"/>
    <property type="match status" value="1"/>
</dbReference>